<dbReference type="PROSITE" id="PS51257">
    <property type="entry name" value="PROKAR_LIPOPROTEIN"/>
    <property type="match status" value="1"/>
</dbReference>
<reference evidence="1" key="2">
    <citation type="submission" date="2022-04" db="EMBL/GenBank/DDBJ databases">
        <title>Complete Genome Sequence of Flavobacterium sediminilitoris YSM-43, Isolated from a Tidal Sediment.</title>
        <authorList>
            <person name="Lee P.A."/>
        </authorList>
    </citation>
    <scope>NUCLEOTIDE SEQUENCE</scope>
    <source>
        <strain evidence="1">YSM-43</strain>
    </source>
</reference>
<evidence type="ECO:0000313" key="2">
    <source>
        <dbReference type="Proteomes" id="UP000830454"/>
    </source>
</evidence>
<accession>A0ABY4HMS1</accession>
<dbReference type="Proteomes" id="UP000830454">
    <property type="component" value="Chromosome"/>
</dbReference>
<gene>
    <name evidence="1" type="ORF">LXD69_00270</name>
</gene>
<keyword evidence="2" id="KW-1185">Reference proteome</keyword>
<name>A0ABY4HMS1_9FLAO</name>
<dbReference type="EMBL" id="CP090145">
    <property type="protein sequence ID" value="UOX33966.1"/>
    <property type="molecule type" value="Genomic_DNA"/>
</dbReference>
<evidence type="ECO:0000313" key="1">
    <source>
        <dbReference type="EMBL" id="UOX33966.1"/>
    </source>
</evidence>
<organism evidence="1 2">
    <name type="scientific">Flavobacterium sediminilitoris</name>
    <dbReference type="NCBI Taxonomy" id="2024526"/>
    <lineage>
        <taxon>Bacteria</taxon>
        <taxon>Pseudomonadati</taxon>
        <taxon>Bacteroidota</taxon>
        <taxon>Flavobacteriia</taxon>
        <taxon>Flavobacteriales</taxon>
        <taxon>Flavobacteriaceae</taxon>
        <taxon>Flavobacterium</taxon>
    </lineage>
</organism>
<reference evidence="1" key="1">
    <citation type="submission" date="2021-12" db="EMBL/GenBank/DDBJ databases">
        <authorList>
            <person name="Cha I.-T."/>
            <person name="Lee K.-E."/>
            <person name="Park S.-J."/>
        </authorList>
    </citation>
    <scope>NUCLEOTIDE SEQUENCE</scope>
    <source>
        <strain evidence="1">YSM-43</strain>
    </source>
</reference>
<sequence>MKKSIILLFLSFVIFGCKSKSVPVTGTKLDMKKEVALKGNWVITSVTYPSSEYIKVTSFNIEDSQCFVGSEWNFISNNNKGEMKLTKNGCSGYSSPITWYINKEGKLVMKFLEGAKAKNVNQGYVLTVNNITETSFELVDYVNVGGNSTKVVYQFVRNN</sequence>
<protein>
    <submittedName>
        <fullName evidence="1">Lipocalin family protein</fullName>
    </submittedName>
</protein>
<proteinExistence type="predicted"/>
<dbReference type="RefSeq" id="WP_045972586.1">
    <property type="nucleotide sequence ID" value="NZ_CP090145.1"/>
</dbReference>